<dbReference type="OrthoDB" id="441423at2759"/>
<dbReference type="InterPro" id="IPR003347">
    <property type="entry name" value="JmjC_dom"/>
</dbReference>
<keyword evidence="3" id="KW-1185">Reference proteome</keyword>
<dbReference type="SUPFAM" id="SSF51197">
    <property type="entry name" value="Clavaminate synthase-like"/>
    <property type="match status" value="1"/>
</dbReference>
<organism evidence="2 3">
    <name type="scientific">Symbiodinium necroappetens</name>
    <dbReference type="NCBI Taxonomy" id="1628268"/>
    <lineage>
        <taxon>Eukaryota</taxon>
        <taxon>Sar</taxon>
        <taxon>Alveolata</taxon>
        <taxon>Dinophyceae</taxon>
        <taxon>Suessiales</taxon>
        <taxon>Symbiodiniaceae</taxon>
        <taxon>Symbiodinium</taxon>
    </lineage>
</organism>
<dbReference type="Proteomes" id="UP000601435">
    <property type="component" value="Unassembled WGS sequence"/>
</dbReference>
<dbReference type="AlphaFoldDB" id="A0A812IRI1"/>
<gene>
    <name evidence="2" type="primary">Jmjd8</name>
    <name evidence="2" type="ORF">SNEC2469_LOCUS665</name>
</gene>
<dbReference type="InterPro" id="IPR050910">
    <property type="entry name" value="JMJD6_ArgDemeth/LysHydrox"/>
</dbReference>
<sequence>MDSADKFLTMGGPLAGTQFHSHGPAFLLLASGTKRWYMHAPGHFPNMTARELHRPVSTFETDILPNLDSPPLTCVQKAGDAIFVPDGWSHATINVESTLGVAWQRTVSSSDICVHGFDYWCLYKNLISAERLSPKKQPARYKELFQQAEEVTGGFPVGFLRHLTPYWQVSADAKEAFKSVRGKVMKFLKAAQAHSDEAILATALLKRLADVLFTVKKDAKRASDLLAAGLRKAPEAGVGVSLAQLLGKQQRWKEASEALVLHLSHFPDDDSAALMLDQAKTFASQT</sequence>
<feature type="domain" description="JmjC" evidence="1">
    <location>
        <begin position="1"/>
        <end position="136"/>
    </location>
</feature>
<evidence type="ECO:0000259" key="1">
    <source>
        <dbReference type="PROSITE" id="PS51184"/>
    </source>
</evidence>
<dbReference type="Gene3D" id="2.60.120.650">
    <property type="entry name" value="Cupin"/>
    <property type="match status" value="1"/>
</dbReference>
<reference evidence="2" key="1">
    <citation type="submission" date="2021-02" db="EMBL/GenBank/DDBJ databases">
        <authorList>
            <person name="Dougan E. K."/>
            <person name="Rhodes N."/>
            <person name="Thang M."/>
            <person name="Chan C."/>
        </authorList>
    </citation>
    <scope>NUCLEOTIDE SEQUENCE</scope>
</reference>
<dbReference type="PANTHER" id="PTHR12480:SF35">
    <property type="entry name" value="TRANSCRIPTION FACTOR JUMONJI, JMJC DOMAIN-CONTAINING PROTEIN"/>
    <property type="match status" value="1"/>
</dbReference>
<dbReference type="PANTHER" id="PTHR12480">
    <property type="entry name" value="ARGININE DEMETHYLASE AND LYSYL-HYDROXYLASE JMJD"/>
    <property type="match status" value="1"/>
</dbReference>
<evidence type="ECO:0000313" key="2">
    <source>
        <dbReference type="EMBL" id="CAE7178708.1"/>
    </source>
</evidence>
<accession>A0A812IRI1</accession>
<comment type="caution">
    <text evidence="2">The sequence shown here is derived from an EMBL/GenBank/DDBJ whole genome shotgun (WGS) entry which is preliminary data.</text>
</comment>
<protein>
    <submittedName>
        <fullName evidence="2">Jmjd8 protein</fullName>
    </submittedName>
</protein>
<evidence type="ECO:0000313" key="3">
    <source>
        <dbReference type="Proteomes" id="UP000601435"/>
    </source>
</evidence>
<proteinExistence type="predicted"/>
<dbReference type="PROSITE" id="PS51184">
    <property type="entry name" value="JMJC"/>
    <property type="match status" value="1"/>
</dbReference>
<dbReference type="GO" id="GO:0005737">
    <property type="term" value="C:cytoplasm"/>
    <property type="evidence" value="ECO:0007669"/>
    <property type="project" value="TreeGrafter"/>
</dbReference>
<dbReference type="Pfam" id="PF02373">
    <property type="entry name" value="JmjC"/>
    <property type="match status" value="1"/>
</dbReference>
<name>A0A812IRI1_9DINO</name>
<dbReference type="EMBL" id="CAJNJA010004237">
    <property type="protein sequence ID" value="CAE7178708.1"/>
    <property type="molecule type" value="Genomic_DNA"/>
</dbReference>